<feature type="region of interest" description="Disordered" evidence="1">
    <location>
        <begin position="1"/>
        <end position="59"/>
    </location>
</feature>
<evidence type="ECO:0000313" key="3">
    <source>
        <dbReference type="Proteomes" id="UP000677898"/>
    </source>
</evidence>
<protein>
    <submittedName>
        <fullName evidence="2">Uncharacterized protein</fullName>
    </submittedName>
</protein>
<keyword evidence="3" id="KW-1185">Reference proteome</keyword>
<accession>A0ABX7ZQ11</accession>
<dbReference type="RefSeq" id="WP_211905511.1">
    <property type="nucleotide sequence ID" value="NZ_CP046730.1"/>
</dbReference>
<evidence type="ECO:0000313" key="2">
    <source>
        <dbReference type="EMBL" id="QUP56819.1"/>
    </source>
</evidence>
<gene>
    <name evidence="2" type="ORF">GO998_24645</name>
</gene>
<proteinExistence type="predicted"/>
<feature type="compositionally biased region" description="Basic and acidic residues" evidence="1">
    <location>
        <begin position="20"/>
        <end position="37"/>
    </location>
</feature>
<geneLocation type="plasmid" evidence="2 3">
    <name>pLLRS-1</name>
</geneLocation>
<organism evidence="2 3">
    <name type="scientific">Ralstonia syzygii</name>
    <dbReference type="NCBI Taxonomy" id="28097"/>
    <lineage>
        <taxon>Bacteria</taxon>
        <taxon>Pseudomonadati</taxon>
        <taxon>Pseudomonadota</taxon>
        <taxon>Betaproteobacteria</taxon>
        <taxon>Burkholderiales</taxon>
        <taxon>Burkholderiaceae</taxon>
        <taxon>Ralstonia</taxon>
        <taxon>Ralstonia solanacearum species complex</taxon>
    </lineage>
</organism>
<keyword evidence="2" id="KW-0614">Plasmid</keyword>
<name>A0ABX7ZQ11_9RALS</name>
<evidence type="ECO:0000256" key="1">
    <source>
        <dbReference type="SAM" id="MobiDB-lite"/>
    </source>
</evidence>
<reference evidence="2 3" key="1">
    <citation type="journal article" date="2021" name="Phytopathology">
        <title>Complete genome sequence of Ralstonia syzygii subsp. indonesiensis strain LLRS-1, isolated from wilted tobacco in China.</title>
        <authorList>
            <person name="Lu C.H."/>
            <person name="Li J.Y."/>
            <person name="Mi M.G."/>
            <person name="Lin Z.L."/>
            <person name="Jiang N."/>
            <person name="Gai X."/>
            <person name="Ma J.H."/>
            <person name="Lei L.P."/>
            <person name="Xia Z.Y."/>
        </authorList>
    </citation>
    <scope>NUCLEOTIDE SEQUENCE [LARGE SCALE GENOMIC DNA]</scope>
    <source>
        <strain evidence="2 3">LLRS-1</strain>
    </source>
</reference>
<dbReference type="EMBL" id="CP046730">
    <property type="protein sequence ID" value="QUP56819.1"/>
    <property type="molecule type" value="Genomic_DNA"/>
</dbReference>
<dbReference type="Proteomes" id="UP000677898">
    <property type="component" value="Plasmid pLLRS-1"/>
</dbReference>
<sequence>MTSPSPAGSFRPTWVSPTHTGHEDGDRFDRPTRDGSKSDAPSPAESFPLHHDNTHAQRHARRVVVIGTLSPDFSMRALRPVTLPSGRTDDAYATVNGGFQD</sequence>